<accession>A0A128EE01</accession>
<keyword evidence="7" id="KW-0285">Flavoprotein</keyword>
<dbReference type="HAMAP" id="MF_00300">
    <property type="entry name" value="Chorismate_synth"/>
    <property type="match status" value="1"/>
</dbReference>
<dbReference type="GO" id="GO:0009423">
    <property type="term" value="P:chorismate biosynthetic process"/>
    <property type="evidence" value="ECO:0007669"/>
    <property type="project" value="UniProtKB-UniRule"/>
</dbReference>
<dbReference type="InterPro" id="IPR020541">
    <property type="entry name" value="Chorismate_synthase_CS"/>
</dbReference>
<proteinExistence type="inferred from homology"/>
<feature type="binding site" evidence="7">
    <location>
        <begin position="122"/>
        <end position="124"/>
    </location>
    <ligand>
        <name>FMN</name>
        <dbReference type="ChEBI" id="CHEBI:58210"/>
    </ligand>
</feature>
<name>A0A128EE01_9BACT</name>
<dbReference type="GO" id="GO:0009073">
    <property type="term" value="P:aromatic amino acid family biosynthetic process"/>
    <property type="evidence" value="ECO:0007669"/>
    <property type="project" value="UniProtKB-KW"/>
</dbReference>
<evidence type="ECO:0000313" key="8">
    <source>
        <dbReference type="EMBL" id="CZE46418.1"/>
    </source>
</evidence>
<feature type="binding site" evidence="7">
    <location>
        <position position="323"/>
    </location>
    <ligand>
        <name>FMN</name>
        <dbReference type="ChEBI" id="CHEBI:58210"/>
    </ligand>
</feature>
<dbReference type="PANTHER" id="PTHR21085">
    <property type="entry name" value="CHORISMATE SYNTHASE"/>
    <property type="match status" value="1"/>
</dbReference>
<dbReference type="GO" id="GO:0004107">
    <property type="term" value="F:chorismate synthase activity"/>
    <property type="evidence" value="ECO:0007669"/>
    <property type="project" value="UniProtKB-UniRule"/>
</dbReference>
<reference evidence="8 9" key="1">
    <citation type="submission" date="2016-02" db="EMBL/GenBank/DDBJ databases">
        <authorList>
            <consortium name="Pathogen Informatics"/>
        </authorList>
    </citation>
    <scope>NUCLEOTIDE SEQUENCE [LARGE SCALE GENOMIC DNA]</scope>
    <source>
        <strain evidence="8 9">RC20</strain>
    </source>
</reference>
<feature type="binding site" evidence="7">
    <location>
        <position position="46"/>
    </location>
    <ligand>
        <name>NADP(+)</name>
        <dbReference type="ChEBI" id="CHEBI:58349"/>
    </ligand>
</feature>
<dbReference type="Proteomes" id="UP000069632">
    <property type="component" value="Unassembled WGS sequence"/>
</dbReference>
<evidence type="ECO:0000256" key="5">
    <source>
        <dbReference type="ARBA" id="ARBA00023141"/>
    </source>
</evidence>
<comment type="catalytic activity">
    <reaction evidence="7">
        <text>5-O-(1-carboxyvinyl)-3-phosphoshikimate = chorismate + phosphate</text>
        <dbReference type="Rhea" id="RHEA:21020"/>
        <dbReference type="ChEBI" id="CHEBI:29748"/>
        <dbReference type="ChEBI" id="CHEBI:43474"/>
        <dbReference type="ChEBI" id="CHEBI:57701"/>
        <dbReference type="EC" id="4.2.3.5"/>
    </reaction>
</comment>
<keyword evidence="5 7" id="KW-0057">Aromatic amino acid biosynthesis</keyword>
<evidence type="ECO:0000256" key="7">
    <source>
        <dbReference type="HAMAP-Rule" id="MF_00300"/>
    </source>
</evidence>
<comment type="subunit">
    <text evidence="7">Homotetramer.</text>
</comment>
<evidence type="ECO:0000256" key="2">
    <source>
        <dbReference type="ARBA" id="ARBA00008014"/>
    </source>
</evidence>
<comment type="function">
    <text evidence="7">Catalyzes the anti-1,4-elimination of the C-3 phosphate and the C-6 proR hydrogen from 5-enolpyruvylshikimate-3-phosphate (EPSP) to yield chorismate, which is the branch point compound that serves as the starting substrate for the three terminal pathways of aromatic amino acid biosynthesis. This reaction introduces a second double bond into the aromatic ring system.</text>
</comment>
<dbReference type="Pfam" id="PF01264">
    <property type="entry name" value="Chorismate_synt"/>
    <property type="match status" value="1"/>
</dbReference>
<dbReference type="RefSeq" id="WP_075539965.1">
    <property type="nucleotide sequence ID" value="NZ_CP053844.1"/>
</dbReference>
<keyword evidence="6 7" id="KW-0456">Lyase</keyword>
<dbReference type="EMBL" id="FIZP01000001">
    <property type="protein sequence ID" value="CZE46418.1"/>
    <property type="molecule type" value="Genomic_DNA"/>
</dbReference>
<organism evidence="8 9">
    <name type="scientific">Campylobacter geochelonis</name>
    <dbReference type="NCBI Taxonomy" id="1780362"/>
    <lineage>
        <taxon>Bacteria</taxon>
        <taxon>Pseudomonadati</taxon>
        <taxon>Campylobacterota</taxon>
        <taxon>Epsilonproteobacteria</taxon>
        <taxon>Campylobacterales</taxon>
        <taxon>Campylobacteraceae</taxon>
        <taxon>Campylobacter</taxon>
    </lineage>
</organism>
<comment type="cofactor">
    <cofactor evidence="7">
        <name>FMNH2</name>
        <dbReference type="ChEBI" id="CHEBI:57618"/>
    </cofactor>
    <text evidence="7">Reduced FMN (FMNH(2)).</text>
</comment>
<comment type="pathway">
    <text evidence="1 7">Metabolic intermediate biosynthesis; chorismate biosynthesis; chorismate from D-erythrose 4-phosphate and phosphoenolpyruvate: step 7/7.</text>
</comment>
<dbReference type="SUPFAM" id="SSF103263">
    <property type="entry name" value="Chorismate synthase, AroC"/>
    <property type="match status" value="1"/>
</dbReference>
<dbReference type="GO" id="GO:0008652">
    <property type="term" value="P:amino acid biosynthetic process"/>
    <property type="evidence" value="ECO:0007669"/>
    <property type="project" value="UniProtKB-KW"/>
</dbReference>
<dbReference type="InterPro" id="IPR035904">
    <property type="entry name" value="Chorismate_synth_AroC_sf"/>
</dbReference>
<evidence type="ECO:0000256" key="3">
    <source>
        <dbReference type="ARBA" id="ARBA00013036"/>
    </source>
</evidence>
<dbReference type="GO" id="GO:0005829">
    <property type="term" value="C:cytosol"/>
    <property type="evidence" value="ECO:0007669"/>
    <property type="project" value="TreeGrafter"/>
</dbReference>
<evidence type="ECO:0000256" key="6">
    <source>
        <dbReference type="ARBA" id="ARBA00023239"/>
    </source>
</evidence>
<evidence type="ECO:0000256" key="4">
    <source>
        <dbReference type="ARBA" id="ARBA00022605"/>
    </source>
</evidence>
<comment type="similarity">
    <text evidence="2 7">Belongs to the chorismate synthase family.</text>
</comment>
<dbReference type="EC" id="4.2.3.5" evidence="3 7"/>
<feature type="binding site" evidence="7">
    <location>
        <begin position="297"/>
        <end position="301"/>
    </location>
    <ligand>
        <name>FMN</name>
        <dbReference type="ChEBI" id="CHEBI:58210"/>
    </ligand>
</feature>
<dbReference type="PIRSF" id="PIRSF001456">
    <property type="entry name" value="Chorismate_synth"/>
    <property type="match status" value="1"/>
</dbReference>
<keyword evidence="4 7" id="KW-0028">Amino-acid biosynthesis</keyword>
<sequence length="363" mass="39070">MNTFGTKLRLTTFGETHGVAIGGILDGLPAGVKINLEFLQNELDKRKPGGKFATARKESDKIELLSGVFEGISTGTPIGFIIYNENQKSKDYESVKNLFRPGHADFTYFYKFGVRDYRGGGRSSARESAVRVAGGALTQMFLDEFGISVESGIYSVGKINHSANLDDEVLNLDFEFAKNSEIFSLYPALEEAFKEEILKAKNAHDSVGASVVTLIKNAPVGLGEVLYDKFDARIAAAMMGINAVKAVEIGSGTNSSASFGSQNNDFINKSGFLSNHAGGILGGITSAQDVVIKCHFKPTPSIFLKEPTIDISGDETICELRGRHDPCVGVRGSVVTTAMARLVVADMMLLNASSNLANLKRVY</sequence>
<feature type="binding site" evidence="7">
    <location>
        <position position="51"/>
    </location>
    <ligand>
        <name>NADP(+)</name>
        <dbReference type="ChEBI" id="CHEBI:58349"/>
    </ligand>
</feature>
<dbReference type="Gene3D" id="3.60.150.10">
    <property type="entry name" value="Chorismate synthase AroC"/>
    <property type="match status" value="1"/>
</dbReference>
<evidence type="ECO:0000256" key="1">
    <source>
        <dbReference type="ARBA" id="ARBA00005044"/>
    </source>
</evidence>
<dbReference type="InterPro" id="IPR000453">
    <property type="entry name" value="Chorismate_synth"/>
</dbReference>
<dbReference type="NCBIfam" id="TIGR00033">
    <property type="entry name" value="aroC"/>
    <property type="match status" value="1"/>
</dbReference>
<dbReference type="NCBIfam" id="NF003793">
    <property type="entry name" value="PRK05382.1"/>
    <property type="match status" value="1"/>
</dbReference>
<dbReference type="AlphaFoldDB" id="A0A128EE01"/>
<feature type="binding site" evidence="7">
    <location>
        <position position="282"/>
    </location>
    <ligand>
        <name>FMN</name>
        <dbReference type="ChEBI" id="CHEBI:58210"/>
    </ligand>
</feature>
<dbReference type="OrthoDB" id="9771806at2"/>
<gene>
    <name evidence="7 8" type="primary">aroC</name>
    <name evidence="8" type="ORF">ERS672216_00358</name>
</gene>
<keyword evidence="7" id="KW-0274">FAD</keyword>
<feature type="binding site" evidence="7">
    <location>
        <begin position="242"/>
        <end position="243"/>
    </location>
    <ligand>
        <name>FMN</name>
        <dbReference type="ChEBI" id="CHEBI:58210"/>
    </ligand>
</feature>
<keyword evidence="9" id="KW-1185">Reference proteome</keyword>
<keyword evidence="7" id="KW-0288">FMN</keyword>
<keyword evidence="7" id="KW-0521">NADP</keyword>
<dbReference type="PROSITE" id="PS00788">
    <property type="entry name" value="CHORISMATE_SYNTHASE_2"/>
    <property type="match status" value="1"/>
</dbReference>
<evidence type="ECO:0000313" key="9">
    <source>
        <dbReference type="Proteomes" id="UP000069632"/>
    </source>
</evidence>
<dbReference type="GO" id="GO:0010181">
    <property type="term" value="F:FMN binding"/>
    <property type="evidence" value="ECO:0007669"/>
    <property type="project" value="TreeGrafter"/>
</dbReference>
<dbReference type="CDD" id="cd07304">
    <property type="entry name" value="Chorismate_synthase"/>
    <property type="match status" value="1"/>
</dbReference>
<dbReference type="PANTHER" id="PTHR21085:SF0">
    <property type="entry name" value="CHORISMATE SYNTHASE"/>
    <property type="match status" value="1"/>
</dbReference>
<dbReference type="UniPathway" id="UPA00053">
    <property type="reaction ID" value="UER00090"/>
</dbReference>
<protein>
    <recommendedName>
        <fullName evidence="3 7">Chorismate synthase</fullName>
        <shortName evidence="7">CS</shortName>
        <ecNumber evidence="3 7">4.2.3.5</ecNumber>
    </recommendedName>
    <alternativeName>
        <fullName evidence="7">5-enolpyruvylshikimate-3-phosphate phospholyase</fullName>
    </alternativeName>
</protein>